<evidence type="ECO:0000313" key="2">
    <source>
        <dbReference type="EMBL" id="OPJ69581.1"/>
    </source>
</evidence>
<keyword evidence="3" id="KW-1185">Reference proteome</keyword>
<name>A0A1V4JBM1_PATFA</name>
<dbReference type="EMBL" id="LSYS01008075">
    <property type="protein sequence ID" value="OPJ69581.1"/>
    <property type="molecule type" value="Genomic_DNA"/>
</dbReference>
<comment type="caution">
    <text evidence="2">The sequence shown here is derived from an EMBL/GenBank/DDBJ whole genome shotgun (WGS) entry which is preliminary data.</text>
</comment>
<dbReference type="Proteomes" id="UP000190648">
    <property type="component" value="Unassembled WGS sequence"/>
</dbReference>
<sequence>MESLCTELLCGSKKGQQDSRGKPLHKADGENPVKQRGKDKERKMILPHPLPRTLEIHKSTRKNYIHTSLCS</sequence>
<dbReference type="AlphaFoldDB" id="A0A1V4JBM1"/>
<organism evidence="2 3">
    <name type="scientific">Patagioenas fasciata monilis</name>
    <dbReference type="NCBI Taxonomy" id="372326"/>
    <lineage>
        <taxon>Eukaryota</taxon>
        <taxon>Metazoa</taxon>
        <taxon>Chordata</taxon>
        <taxon>Craniata</taxon>
        <taxon>Vertebrata</taxon>
        <taxon>Euteleostomi</taxon>
        <taxon>Archelosauria</taxon>
        <taxon>Archosauria</taxon>
        <taxon>Dinosauria</taxon>
        <taxon>Saurischia</taxon>
        <taxon>Theropoda</taxon>
        <taxon>Coelurosauria</taxon>
        <taxon>Aves</taxon>
        <taxon>Neognathae</taxon>
        <taxon>Neoaves</taxon>
        <taxon>Columbimorphae</taxon>
        <taxon>Columbiformes</taxon>
        <taxon>Columbidae</taxon>
        <taxon>Patagioenas</taxon>
    </lineage>
</organism>
<proteinExistence type="predicted"/>
<accession>A0A1V4JBM1</accession>
<evidence type="ECO:0000313" key="3">
    <source>
        <dbReference type="Proteomes" id="UP000190648"/>
    </source>
</evidence>
<feature type="region of interest" description="Disordered" evidence="1">
    <location>
        <begin position="1"/>
        <end position="48"/>
    </location>
</feature>
<feature type="compositionally biased region" description="Basic and acidic residues" evidence="1">
    <location>
        <begin position="15"/>
        <end position="44"/>
    </location>
</feature>
<protein>
    <submittedName>
        <fullName evidence="2">Uncharacterized protein</fullName>
    </submittedName>
</protein>
<gene>
    <name evidence="2" type="ORF">AV530_012597</name>
</gene>
<reference evidence="2 3" key="1">
    <citation type="submission" date="2016-02" db="EMBL/GenBank/DDBJ databases">
        <title>Band-tailed pigeon sequencing and assembly.</title>
        <authorList>
            <person name="Soares A.E."/>
            <person name="Novak B.J."/>
            <person name="Rice E.S."/>
            <person name="O'Connell B."/>
            <person name="Chang D."/>
            <person name="Weber S."/>
            <person name="Shapiro B."/>
        </authorList>
    </citation>
    <scope>NUCLEOTIDE SEQUENCE [LARGE SCALE GENOMIC DNA]</scope>
    <source>
        <strain evidence="2">BTP2013</strain>
        <tissue evidence="2">Blood</tissue>
    </source>
</reference>
<evidence type="ECO:0000256" key="1">
    <source>
        <dbReference type="SAM" id="MobiDB-lite"/>
    </source>
</evidence>